<dbReference type="AlphaFoldDB" id="A0A4Y1RFM4"/>
<name>A0A4Y1RFM4_PRUDU</name>
<proteinExistence type="inferred from homology"/>
<protein>
    <submittedName>
        <fullName evidence="2">HXXXD-type acyl-transferase family protein</fullName>
    </submittedName>
</protein>
<keyword evidence="2" id="KW-0808">Transferase</keyword>
<dbReference type="PANTHER" id="PTHR31642:SF299">
    <property type="entry name" value="OS02G0653400 PROTEIN"/>
    <property type="match status" value="1"/>
</dbReference>
<dbReference type="InterPro" id="IPR023213">
    <property type="entry name" value="CAT-like_dom_sf"/>
</dbReference>
<reference evidence="2" key="1">
    <citation type="journal article" date="2019" name="Science">
        <title>Mutation of a bHLH transcription factor allowed almond domestication.</title>
        <authorList>
            <person name="Sanchez-Perez R."/>
            <person name="Pavan S."/>
            <person name="Mazzeo R."/>
            <person name="Moldovan C."/>
            <person name="Aiese Cigliano R."/>
            <person name="Del Cueto J."/>
            <person name="Ricciardi F."/>
            <person name="Lotti C."/>
            <person name="Ricciardi L."/>
            <person name="Dicenta F."/>
            <person name="Lopez-Marques R.L."/>
            <person name="Lindberg Moller B."/>
        </authorList>
    </citation>
    <scope>NUCLEOTIDE SEQUENCE</scope>
</reference>
<dbReference type="EMBL" id="AP019301">
    <property type="protein sequence ID" value="BBH03060.1"/>
    <property type="molecule type" value="Genomic_DNA"/>
</dbReference>
<evidence type="ECO:0000313" key="2">
    <source>
        <dbReference type="EMBL" id="BBH03060.1"/>
    </source>
</evidence>
<evidence type="ECO:0000256" key="1">
    <source>
        <dbReference type="ARBA" id="ARBA00009861"/>
    </source>
</evidence>
<accession>A0A4Y1RFM4</accession>
<dbReference type="GO" id="GO:0016747">
    <property type="term" value="F:acyltransferase activity, transferring groups other than amino-acyl groups"/>
    <property type="evidence" value="ECO:0007669"/>
    <property type="project" value="TreeGrafter"/>
</dbReference>
<gene>
    <name evidence="2" type="ORF">Prudu_013819</name>
</gene>
<dbReference type="Gene3D" id="3.30.559.10">
    <property type="entry name" value="Chloramphenicol acetyltransferase-like domain"/>
    <property type="match status" value="1"/>
</dbReference>
<dbReference type="PANTHER" id="PTHR31642">
    <property type="entry name" value="TRICHOTHECENE 3-O-ACETYLTRANSFERASE"/>
    <property type="match status" value="1"/>
</dbReference>
<organism evidence="2">
    <name type="scientific">Prunus dulcis</name>
    <name type="common">Almond</name>
    <name type="synonym">Amygdalus dulcis</name>
    <dbReference type="NCBI Taxonomy" id="3755"/>
    <lineage>
        <taxon>Eukaryota</taxon>
        <taxon>Viridiplantae</taxon>
        <taxon>Streptophyta</taxon>
        <taxon>Embryophyta</taxon>
        <taxon>Tracheophyta</taxon>
        <taxon>Spermatophyta</taxon>
        <taxon>Magnoliopsida</taxon>
        <taxon>eudicotyledons</taxon>
        <taxon>Gunneridae</taxon>
        <taxon>Pentapetalae</taxon>
        <taxon>rosids</taxon>
        <taxon>fabids</taxon>
        <taxon>Rosales</taxon>
        <taxon>Rosaceae</taxon>
        <taxon>Amygdaloideae</taxon>
        <taxon>Amygdaleae</taxon>
        <taxon>Prunus</taxon>
    </lineage>
</organism>
<dbReference type="Pfam" id="PF02458">
    <property type="entry name" value="Transferase"/>
    <property type="match status" value="1"/>
</dbReference>
<sequence>MRVMAMSKSELIPEIHMESVQTVTPLRITEPRQARQVLTADPIGSGIFRHCLHILLYHAKASQDDARWFHVGWLKESLARALLENPIFAGRFREGDELMEIVSNDSGIRLLETRIPASLSEFLDFRGSRGRKDAEAELVFWKDIDEQNPQYSPLVYVQVTNFQCGGCSIGISCSLLLADILLKENFIKKWADIHNNMLSKDDLPAAPMYYFPNTSKCTDSSPTSIFSSNTSKKSSQTMIFNIPGEHVNSENDYALQFCVEEAERKFGTKMTPKWSLFLKTKSCNSIKVENFPKDGLIKPKSGLQSQIAAAIWDDFGANDIEFRKGNKPALVSYWIGFVSGGLVMAMPSADQKGCPDEVKVIVTVPYQDEF</sequence>
<comment type="similarity">
    <text evidence="1">Belongs to the plant acyltransferase family.</text>
</comment>
<dbReference type="InterPro" id="IPR050317">
    <property type="entry name" value="Plant_Fungal_Acyltransferase"/>
</dbReference>